<dbReference type="PANTHER" id="PTHR48090:SF1">
    <property type="entry name" value="PROPHAGE BACTOPRENOL GLUCOSYL TRANSFERASE HOMOLOG"/>
    <property type="match status" value="1"/>
</dbReference>
<evidence type="ECO:0000256" key="8">
    <source>
        <dbReference type="ARBA" id="ARBA00038152"/>
    </source>
</evidence>
<evidence type="ECO:0000256" key="3">
    <source>
        <dbReference type="ARBA" id="ARBA00022676"/>
    </source>
</evidence>
<protein>
    <recommendedName>
        <fullName evidence="10">Glycosyltransferase 2-like domain-containing protein</fullName>
    </recommendedName>
</protein>
<keyword evidence="5 9" id="KW-0812">Transmembrane</keyword>
<dbReference type="GO" id="GO:0005886">
    <property type="term" value="C:plasma membrane"/>
    <property type="evidence" value="ECO:0007669"/>
    <property type="project" value="UniProtKB-SubCell"/>
</dbReference>
<keyword evidence="4" id="KW-0808">Transferase</keyword>
<comment type="similarity">
    <text evidence="8">Belongs to the glycosyltransferase 2 family. GtrB subfamily.</text>
</comment>
<comment type="caution">
    <text evidence="11">The sequence shown here is derived from an EMBL/GenBank/DDBJ whole genome shotgun (WGS) entry which is preliminary data.</text>
</comment>
<evidence type="ECO:0000256" key="1">
    <source>
        <dbReference type="ARBA" id="ARBA00004651"/>
    </source>
</evidence>
<evidence type="ECO:0000313" key="12">
    <source>
        <dbReference type="Proteomes" id="UP000178450"/>
    </source>
</evidence>
<feature type="domain" description="Glycosyltransferase 2-like" evidence="10">
    <location>
        <begin position="8"/>
        <end position="165"/>
    </location>
</feature>
<dbReference type="InterPro" id="IPR029044">
    <property type="entry name" value="Nucleotide-diphossugar_trans"/>
</dbReference>
<evidence type="ECO:0000313" key="11">
    <source>
        <dbReference type="EMBL" id="OGK64729.1"/>
    </source>
</evidence>
<dbReference type="InterPro" id="IPR001173">
    <property type="entry name" value="Glyco_trans_2-like"/>
</dbReference>
<evidence type="ECO:0000256" key="6">
    <source>
        <dbReference type="ARBA" id="ARBA00022989"/>
    </source>
</evidence>
<evidence type="ECO:0000256" key="9">
    <source>
        <dbReference type="SAM" id="Phobius"/>
    </source>
</evidence>
<dbReference type="Proteomes" id="UP000178450">
    <property type="component" value="Unassembled WGS sequence"/>
</dbReference>
<keyword evidence="2" id="KW-1003">Cell membrane</keyword>
<keyword evidence="6 9" id="KW-1133">Transmembrane helix</keyword>
<organism evidence="11 12">
    <name type="scientific">Candidatus Roizmanbacteria bacterium RIFOXYA1_FULL_41_12</name>
    <dbReference type="NCBI Taxonomy" id="1802082"/>
    <lineage>
        <taxon>Bacteria</taxon>
        <taxon>Candidatus Roizmaniibacteriota</taxon>
    </lineage>
</organism>
<dbReference type="CDD" id="cd04187">
    <property type="entry name" value="DPM1_like_bac"/>
    <property type="match status" value="1"/>
</dbReference>
<dbReference type="GO" id="GO:0016757">
    <property type="term" value="F:glycosyltransferase activity"/>
    <property type="evidence" value="ECO:0007669"/>
    <property type="project" value="UniProtKB-KW"/>
</dbReference>
<gene>
    <name evidence="11" type="ORF">A2209_00145</name>
</gene>
<evidence type="ECO:0000256" key="4">
    <source>
        <dbReference type="ARBA" id="ARBA00022679"/>
    </source>
</evidence>
<accession>A0A1F7KA28</accession>
<name>A0A1F7KA28_9BACT</name>
<dbReference type="FunFam" id="3.90.550.10:FF:000079">
    <property type="entry name" value="Probable glycosyl transferase"/>
    <property type="match status" value="1"/>
</dbReference>
<evidence type="ECO:0000256" key="2">
    <source>
        <dbReference type="ARBA" id="ARBA00022475"/>
    </source>
</evidence>
<dbReference type="EMBL" id="MGBG01000015">
    <property type="protein sequence ID" value="OGK64729.1"/>
    <property type="molecule type" value="Genomic_DNA"/>
</dbReference>
<dbReference type="AlphaFoldDB" id="A0A1F7KA28"/>
<feature type="transmembrane region" description="Helical" evidence="9">
    <location>
        <begin position="262"/>
        <end position="289"/>
    </location>
</feature>
<evidence type="ECO:0000259" key="10">
    <source>
        <dbReference type="Pfam" id="PF00535"/>
    </source>
</evidence>
<feature type="transmembrane region" description="Helical" evidence="9">
    <location>
        <begin position="229"/>
        <end position="250"/>
    </location>
</feature>
<dbReference type="Pfam" id="PF00535">
    <property type="entry name" value="Glycos_transf_2"/>
    <property type="match status" value="1"/>
</dbReference>
<dbReference type="PANTHER" id="PTHR48090">
    <property type="entry name" value="UNDECAPRENYL-PHOSPHATE 4-DEOXY-4-FORMAMIDO-L-ARABINOSE TRANSFERASE-RELATED"/>
    <property type="match status" value="1"/>
</dbReference>
<evidence type="ECO:0000256" key="7">
    <source>
        <dbReference type="ARBA" id="ARBA00023136"/>
    </source>
</evidence>
<comment type="subcellular location">
    <subcellularLocation>
        <location evidence="1">Cell membrane</location>
        <topology evidence="1">Multi-pass membrane protein</topology>
    </subcellularLocation>
</comment>
<dbReference type="InterPro" id="IPR050256">
    <property type="entry name" value="Glycosyltransferase_2"/>
</dbReference>
<keyword evidence="3" id="KW-0328">Glycosyltransferase</keyword>
<dbReference type="Gene3D" id="3.90.550.10">
    <property type="entry name" value="Spore Coat Polysaccharide Biosynthesis Protein SpsA, Chain A"/>
    <property type="match status" value="1"/>
</dbReference>
<sequence>MAKQFLVSIVIPVHNEEANISPLLLRLNQVIAKYNHEIIFVDDGSSDQTLTVLKEQVKKNSKLKILSFNRNFGHQAALSCGYEHAKGDCVITIDADLQDPPEIIDEMIKKWQQGYEIVYAKRKTRQDTLFKKLTAFTFYRFINFLSDTPIPTDVGDFRLQDKRVNDYLKKLPEHNKFLRGLVAWGGFKEIYLTIDRDKRYSGKTHYTLSKMFNFALDGIISFSTKPLRIATYMGFLTSFIGLLGIIYALLQRFFLPHEYWVTGWTALFVAVLFLGGTQLITIGIIGEYIGKVYRETQNRPQYLLKEKVNL</sequence>
<evidence type="ECO:0000256" key="5">
    <source>
        <dbReference type="ARBA" id="ARBA00022692"/>
    </source>
</evidence>
<dbReference type="SUPFAM" id="SSF53448">
    <property type="entry name" value="Nucleotide-diphospho-sugar transferases"/>
    <property type="match status" value="1"/>
</dbReference>
<keyword evidence="7 9" id="KW-0472">Membrane</keyword>
<reference evidence="11 12" key="1">
    <citation type="journal article" date="2016" name="Nat. Commun.">
        <title>Thousands of microbial genomes shed light on interconnected biogeochemical processes in an aquifer system.</title>
        <authorList>
            <person name="Anantharaman K."/>
            <person name="Brown C.T."/>
            <person name="Hug L.A."/>
            <person name="Sharon I."/>
            <person name="Castelle C.J."/>
            <person name="Probst A.J."/>
            <person name="Thomas B.C."/>
            <person name="Singh A."/>
            <person name="Wilkins M.J."/>
            <person name="Karaoz U."/>
            <person name="Brodie E.L."/>
            <person name="Williams K.H."/>
            <person name="Hubbard S.S."/>
            <person name="Banfield J.F."/>
        </authorList>
    </citation>
    <scope>NUCLEOTIDE SEQUENCE [LARGE SCALE GENOMIC DNA]</scope>
</reference>
<proteinExistence type="inferred from homology"/>